<dbReference type="RefSeq" id="WP_100116068.1">
    <property type="nucleotide sequence ID" value="NZ_MEIV01000009.1"/>
</dbReference>
<name>A0A2N9Y6V6_9NEIS</name>
<organism evidence="1 2">
    <name type="scientific">Snodgrassella alvi</name>
    <dbReference type="NCBI Taxonomy" id="1196083"/>
    <lineage>
        <taxon>Bacteria</taxon>
        <taxon>Pseudomonadati</taxon>
        <taxon>Pseudomonadota</taxon>
        <taxon>Betaproteobacteria</taxon>
        <taxon>Neisseriales</taxon>
        <taxon>Neisseriaceae</taxon>
        <taxon>Snodgrassella</taxon>
    </lineage>
</organism>
<dbReference type="EMBL" id="MEIV01000009">
    <property type="protein sequence ID" value="PIT64914.1"/>
    <property type="molecule type" value="Genomic_DNA"/>
</dbReference>
<dbReference type="AlphaFoldDB" id="A0A2N9Y6V6"/>
<comment type="caution">
    <text evidence="1">The sequence shown here is derived from an EMBL/GenBank/DDBJ whole genome shotgun (WGS) entry which is preliminary data.</text>
</comment>
<gene>
    <name evidence="1" type="ORF">BHC47_08690</name>
</gene>
<proteinExistence type="predicted"/>
<evidence type="ECO:0000313" key="1">
    <source>
        <dbReference type="EMBL" id="PIT64914.1"/>
    </source>
</evidence>
<reference evidence="1 2" key="1">
    <citation type="journal article" date="2017" name="MBio">
        <title>Type VI secretion-mediated competition in the bee gut microbiome.</title>
        <authorList>
            <person name="Steele M.I."/>
            <person name="Kwong W.K."/>
            <person name="Powell J.E."/>
            <person name="Whiteley M."/>
            <person name="Moran N.A."/>
        </authorList>
    </citation>
    <scope>NUCLEOTIDE SEQUENCE [LARGE SCALE GENOMIC DNA]</scope>
    <source>
        <strain evidence="1 2">PEB0171</strain>
    </source>
</reference>
<protein>
    <submittedName>
        <fullName evidence="1">Uncharacterized protein</fullName>
    </submittedName>
</protein>
<accession>A0A2N9Y6V6</accession>
<dbReference type="Proteomes" id="UP000231094">
    <property type="component" value="Unassembled WGS sequence"/>
</dbReference>
<evidence type="ECO:0000313" key="2">
    <source>
        <dbReference type="Proteomes" id="UP000231094"/>
    </source>
</evidence>
<sequence>MKAETAIEMLQEIKNTIFSQDYSIKNDDLAIFTQIGTIICKNSSTCSQIPVEIKKLLSLCEDESLHLLINTVYTPLTPKLLIKEYTTDEEYPSFMSLQKDIEYMDYTIISEDAEKKDLEGLSYDDTQKNYIDTKISNIYEFMPLYDSGSFCLILIDLREQYFGRLINYVSGYANVLAPNLYAHIDDLIDGLKNEYYTYDPDWGDIEYPLSWYQRKLLRTDEYYYDSSLGKVMKL</sequence>